<evidence type="ECO:0000256" key="7">
    <source>
        <dbReference type="ARBA" id="ARBA00022840"/>
    </source>
</evidence>
<evidence type="ECO:0000256" key="6">
    <source>
        <dbReference type="ARBA" id="ARBA00022777"/>
    </source>
</evidence>
<evidence type="ECO:0000256" key="8">
    <source>
        <dbReference type="ARBA" id="ARBA00023012"/>
    </source>
</evidence>
<feature type="domain" description="Histidine kinase" evidence="9">
    <location>
        <begin position="70"/>
        <end position="292"/>
    </location>
</feature>
<dbReference type="Proteomes" id="UP000004198">
    <property type="component" value="Unassembled WGS sequence"/>
</dbReference>
<evidence type="ECO:0000313" key="10">
    <source>
        <dbReference type="EMBL" id="EET87802.1"/>
    </source>
</evidence>
<evidence type="ECO:0000256" key="2">
    <source>
        <dbReference type="ARBA" id="ARBA00012438"/>
    </source>
</evidence>
<dbReference type="SMART" id="SM00387">
    <property type="entry name" value="HATPase_c"/>
    <property type="match status" value="1"/>
</dbReference>
<feature type="non-terminal residue" evidence="10">
    <location>
        <position position="1"/>
    </location>
</feature>
<dbReference type="EMBL" id="ACVI01000022">
    <property type="protein sequence ID" value="EET87802.1"/>
    <property type="molecule type" value="Genomic_DNA"/>
</dbReference>
<name>C6PSC4_9CLOT</name>
<dbReference type="AlphaFoldDB" id="C6PSC4"/>
<comment type="caution">
    <text evidence="10">The sequence shown here is derived from an EMBL/GenBank/DDBJ whole genome shotgun (WGS) entry which is preliminary data.</text>
</comment>
<dbReference type="InterPro" id="IPR003661">
    <property type="entry name" value="HisK_dim/P_dom"/>
</dbReference>
<dbReference type="InterPro" id="IPR050736">
    <property type="entry name" value="Sensor_HK_Regulatory"/>
</dbReference>
<gene>
    <name evidence="10" type="ORF">CcarbDRAFT_1691</name>
</gene>
<dbReference type="InterPro" id="IPR036097">
    <property type="entry name" value="HisK_dim/P_sf"/>
</dbReference>
<sequence length="330" mass="38094">KHLYPTFYKDYKMNIYRNNYYIYRLSAEEIVVVYDDISKSIEQQKTISEKEQIIYKTRELEKLRTEFFANISHELKTPLNIILGTIQLNKMIIENGENPINREKLINNINMEKQNCFRLLRLINNLIDSTEIDSKFIELNMVNCNIVNLVEEITQSVAKYINNNISITFDTDLEEKIIACDLDKVGRIILNLLSNSVKFTEPGGSIFVNIIDDKDYITITVKDTGIGIPQNKLNTIFDRFRQVDKSFTRKNEGSGIGLSIVKSLVEMHKGSIFVESKYGIGTKFTIKLPAKVLSNGNIEENRILNNTISNYDEKVRIEFSDIYKLNALSS</sequence>
<dbReference type="PANTHER" id="PTHR43711">
    <property type="entry name" value="TWO-COMPONENT HISTIDINE KINASE"/>
    <property type="match status" value="1"/>
</dbReference>
<dbReference type="Pfam" id="PF02518">
    <property type="entry name" value="HATPase_c"/>
    <property type="match status" value="1"/>
</dbReference>
<dbReference type="Gene3D" id="1.10.287.130">
    <property type="match status" value="1"/>
</dbReference>
<dbReference type="Pfam" id="PF00512">
    <property type="entry name" value="HisKA"/>
    <property type="match status" value="1"/>
</dbReference>
<dbReference type="SUPFAM" id="SSF47384">
    <property type="entry name" value="Homodimeric domain of signal transducing histidine kinase"/>
    <property type="match status" value="1"/>
</dbReference>
<proteinExistence type="predicted"/>
<dbReference type="SUPFAM" id="SSF55874">
    <property type="entry name" value="ATPase domain of HSP90 chaperone/DNA topoisomerase II/histidine kinase"/>
    <property type="match status" value="1"/>
</dbReference>
<keyword evidence="3" id="KW-0597">Phosphoprotein</keyword>
<dbReference type="InterPro" id="IPR004358">
    <property type="entry name" value="Sig_transdc_His_kin-like_C"/>
</dbReference>
<dbReference type="GO" id="GO:0000155">
    <property type="term" value="F:phosphorelay sensor kinase activity"/>
    <property type="evidence" value="ECO:0007669"/>
    <property type="project" value="InterPro"/>
</dbReference>
<dbReference type="FunFam" id="3.30.565.10:FF:000037">
    <property type="entry name" value="Hybrid sensor histidine kinase/response regulator"/>
    <property type="match status" value="1"/>
</dbReference>
<accession>C6PSC4</accession>
<dbReference type="GO" id="GO:0005524">
    <property type="term" value="F:ATP binding"/>
    <property type="evidence" value="ECO:0007669"/>
    <property type="project" value="UniProtKB-KW"/>
</dbReference>
<keyword evidence="5" id="KW-0547">Nucleotide-binding</keyword>
<dbReference type="CDD" id="cd00082">
    <property type="entry name" value="HisKA"/>
    <property type="match status" value="1"/>
</dbReference>
<keyword evidence="8" id="KW-0902">Two-component regulatory system</keyword>
<keyword evidence="11" id="KW-1185">Reference proteome</keyword>
<evidence type="ECO:0000256" key="3">
    <source>
        <dbReference type="ARBA" id="ARBA00022553"/>
    </source>
</evidence>
<evidence type="ECO:0000256" key="4">
    <source>
        <dbReference type="ARBA" id="ARBA00022679"/>
    </source>
</evidence>
<dbReference type="CDD" id="cd16922">
    <property type="entry name" value="HATPase_EvgS-ArcB-TorS-like"/>
    <property type="match status" value="1"/>
</dbReference>
<keyword evidence="6 10" id="KW-0418">Kinase</keyword>
<reference evidence="10 11" key="1">
    <citation type="submission" date="2009-06" db="EMBL/GenBank/DDBJ databases">
        <title>The draft genome of Clostridium carboxidivorans P7.</title>
        <authorList>
            <consortium name="US DOE Joint Genome Institute (JGI-PGF)"/>
            <person name="Lucas S."/>
            <person name="Copeland A."/>
            <person name="Lapidus A."/>
            <person name="Glavina del Rio T."/>
            <person name="Tice H."/>
            <person name="Bruce D."/>
            <person name="Goodwin L."/>
            <person name="Pitluck S."/>
            <person name="Larimer F."/>
            <person name="Land M.L."/>
            <person name="Hauser L."/>
            <person name="Hemme C.L."/>
        </authorList>
    </citation>
    <scope>NUCLEOTIDE SEQUENCE [LARGE SCALE GENOMIC DNA]</scope>
    <source>
        <strain evidence="10 11">P7</strain>
    </source>
</reference>
<dbReference type="Gene3D" id="3.30.565.10">
    <property type="entry name" value="Histidine kinase-like ATPase, C-terminal domain"/>
    <property type="match status" value="1"/>
</dbReference>
<dbReference type="PRINTS" id="PR00344">
    <property type="entry name" value="BCTRLSENSOR"/>
</dbReference>
<organism evidence="10 11">
    <name type="scientific">Clostridium carboxidivorans P7</name>
    <dbReference type="NCBI Taxonomy" id="536227"/>
    <lineage>
        <taxon>Bacteria</taxon>
        <taxon>Bacillati</taxon>
        <taxon>Bacillota</taxon>
        <taxon>Clostridia</taxon>
        <taxon>Eubacteriales</taxon>
        <taxon>Clostridiaceae</taxon>
        <taxon>Clostridium</taxon>
    </lineage>
</organism>
<evidence type="ECO:0000259" key="9">
    <source>
        <dbReference type="PROSITE" id="PS50109"/>
    </source>
</evidence>
<dbReference type="SMART" id="SM00388">
    <property type="entry name" value="HisKA"/>
    <property type="match status" value="1"/>
</dbReference>
<comment type="catalytic activity">
    <reaction evidence="1">
        <text>ATP + protein L-histidine = ADP + protein N-phospho-L-histidine.</text>
        <dbReference type="EC" id="2.7.13.3"/>
    </reaction>
</comment>
<dbReference type="RefSeq" id="WP_007060576.1">
    <property type="nucleotide sequence ID" value="NZ_ACVI01000022.1"/>
</dbReference>
<dbReference type="EC" id="2.7.13.3" evidence="2"/>
<protein>
    <recommendedName>
        <fullName evidence="2">histidine kinase</fullName>
        <ecNumber evidence="2">2.7.13.3</ecNumber>
    </recommendedName>
</protein>
<evidence type="ECO:0000256" key="5">
    <source>
        <dbReference type="ARBA" id="ARBA00022741"/>
    </source>
</evidence>
<dbReference type="PANTHER" id="PTHR43711:SF26">
    <property type="entry name" value="SENSOR HISTIDINE KINASE RCSC"/>
    <property type="match status" value="1"/>
</dbReference>
<evidence type="ECO:0000313" key="11">
    <source>
        <dbReference type="Proteomes" id="UP000004198"/>
    </source>
</evidence>
<keyword evidence="7" id="KW-0067">ATP-binding</keyword>
<dbReference type="InterPro" id="IPR005467">
    <property type="entry name" value="His_kinase_dom"/>
</dbReference>
<keyword evidence="4 10" id="KW-0808">Transferase</keyword>
<dbReference type="InterPro" id="IPR003594">
    <property type="entry name" value="HATPase_dom"/>
</dbReference>
<dbReference type="InterPro" id="IPR036890">
    <property type="entry name" value="HATPase_C_sf"/>
</dbReference>
<dbReference type="eggNOG" id="COG2205">
    <property type="taxonomic scope" value="Bacteria"/>
</dbReference>
<dbReference type="PROSITE" id="PS50109">
    <property type="entry name" value="HIS_KIN"/>
    <property type="match status" value="1"/>
</dbReference>
<evidence type="ECO:0000256" key="1">
    <source>
        <dbReference type="ARBA" id="ARBA00000085"/>
    </source>
</evidence>